<dbReference type="Proteomes" id="UP000596063">
    <property type="component" value="Chromosome"/>
</dbReference>
<dbReference type="RefSeq" id="WP_198568946.1">
    <property type="nucleotide sequence ID" value="NZ_CP066167.1"/>
</dbReference>
<accession>A0A7T4QZ31</accession>
<dbReference type="SUPFAM" id="SSF117916">
    <property type="entry name" value="Fe-S cluster assembly (FSCA) domain-like"/>
    <property type="match status" value="1"/>
</dbReference>
<dbReference type="InterPro" id="IPR034904">
    <property type="entry name" value="FSCA_dom_sf"/>
</dbReference>
<evidence type="ECO:0000313" key="3">
    <source>
        <dbReference type="EMBL" id="QQD17445.1"/>
    </source>
</evidence>
<dbReference type="Gene3D" id="3.30.300.130">
    <property type="entry name" value="Fe-S cluster assembly (FSCA)"/>
    <property type="match status" value="1"/>
</dbReference>
<dbReference type="PANTHER" id="PTHR42831">
    <property type="entry name" value="FE-S PROTEIN MATURATION AUXILIARY FACTOR YITW"/>
    <property type="match status" value="1"/>
</dbReference>
<sequence>MNEADKHTTESNLIPLLPEEEFQRRQRRRESELGHIWGLLDVVKDPEVPAISIWELGVLQDVQQQDGELVVVITPTYSGCPAINTMAEDIQSCLREAGHTGVRVEQRLNPAWSTSWLSADAKRKLAEFGIAPCQPDDIGIACPHCESTNVKLVSHFGSTACKALYQCNSCLEPFDYFKNL</sequence>
<gene>
    <name evidence="3" type="primary">paaJ</name>
    <name evidence="3" type="ORF">I6N98_13880</name>
</gene>
<keyword evidence="4" id="KW-1185">Reference proteome</keyword>
<proteinExistence type="predicted"/>
<organism evidence="3 4">
    <name type="scientific">Spongiibacter nanhainus</name>
    <dbReference type="NCBI Taxonomy" id="2794344"/>
    <lineage>
        <taxon>Bacteria</taxon>
        <taxon>Pseudomonadati</taxon>
        <taxon>Pseudomonadota</taxon>
        <taxon>Gammaproteobacteria</taxon>
        <taxon>Cellvibrionales</taxon>
        <taxon>Spongiibacteraceae</taxon>
        <taxon>Spongiibacter</taxon>
    </lineage>
</organism>
<feature type="domain" description="PaaD zinc beta ribbon" evidence="2">
    <location>
        <begin position="138"/>
        <end position="178"/>
    </location>
</feature>
<dbReference type="EMBL" id="CP066167">
    <property type="protein sequence ID" value="QQD17445.1"/>
    <property type="molecule type" value="Genomic_DNA"/>
</dbReference>
<dbReference type="InterPro" id="IPR056572">
    <property type="entry name" value="Zn_ribbon_PaaD"/>
</dbReference>
<dbReference type="InterPro" id="IPR011883">
    <property type="entry name" value="PaaD-like"/>
</dbReference>
<dbReference type="NCBIfam" id="TIGR02159">
    <property type="entry name" value="PA_CoA_Oxy4"/>
    <property type="match status" value="1"/>
</dbReference>
<evidence type="ECO:0000259" key="2">
    <source>
        <dbReference type="Pfam" id="PF23451"/>
    </source>
</evidence>
<dbReference type="KEGG" id="snan:I6N98_13880"/>
<evidence type="ECO:0000313" key="4">
    <source>
        <dbReference type="Proteomes" id="UP000596063"/>
    </source>
</evidence>
<name>A0A7T4QZ31_9GAMM</name>
<dbReference type="InterPro" id="IPR002744">
    <property type="entry name" value="MIP18-like"/>
</dbReference>
<dbReference type="Pfam" id="PF23451">
    <property type="entry name" value="Zn_ribbon_PaaD"/>
    <property type="match status" value="1"/>
</dbReference>
<feature type="domain" description="MIP18 family-like" evidence="1">
    <location>
        <begin position="36"/>
        <end position="103"/>
    </location>
</feature>
<dbReference type="PANTHER" id="PTHR42831:SF3">
    <property type="entry name" value="1,2-PHENYLACETYL-COA EPOXIDASE, SUBUNIT D-RELATED"/>
    <property type="match status" value="1"/>
</dbReference>
<reference evidence="3 4" key="1">
    <citation type="submission" date="2020-12" db="EMBL/GenBank/DDBJ databases">
        <authorList>
            <person name="Shan Y."/>
        </authorList>
    </citation>
    <scope>NUCLEOTIDE SEQUENCE [LARGE SCALE GENOMIC DNA]</scope>
    <source>
        <strain evidence="4">csc3.9</strain>
    </source>
</reference>
<dbReference type="AlphaFoldDB" id="A0A7T4QZ31"/>
<evidence type="ECO:0000259" key="1">
    <source>
        <dbReference type="Pfam" id="PF01883"/>
    </source>
</evidence>
<dbReference type="InterPro" id="IPR052339">
    <property type="entry name" value="Fe-S_Maturation_MIP18"/>
</dbReference>
<protein>
    <submittedName>
        <fullName evidence="3">Phenylacetate-CoA oxygenase subunit PaaJ</fullName>
    </submittedName>
</protein>
<dbReference type="Pfam" id="PF01883">
    <property type="entry name" value="FeS_assembly_P"/>
    <property type="match status" value="1"/>
</dbReference>